<evidence type="ECO:0000313" key="3">
    <source>
        <dbReference type="Proteomes" id="UP001280121"/>
    </source>
</evidence>
<feature type="region of interest" description="Disordered" evidence="1">
    <location>
        <begin position="66"/>
        <end position="90"/>
    </location>
</feature>
<organism evidence="2 3">
    <name type="scientific">Dipteronia dyeriana</name>
    <dbReference type="NCBI Taxonomy" id="168575"/>
    <lineage>
        <taxon>Eukaryota</taxon>
        <taxon>Viridiplantae</taxon>
        <taxon>Streptophyta</taxon>
        <taxon>Embryophyta</taxon>
        <taxon>Tracheophyta</taxon>
        <taxon>Spermatophyta</taxon>
        <taxon>Magnoliopsida</taxon>
        <taxon>eudicotyledons</taxon>
        <taxon>Gunneridae</taxon>
        <taxon>Pentapetalae</taxon>
        <taxon>rosids</taxon>
        <taxon>malvids</taxon>
        <taxon>Sapindales</taxon>
        <taxon>Sapindaceae</taxon>
        <taxon>Hippocastanoideae</taxon>
        <taxon>Acereae</taxon>
        <taxon>Dipteronia</taxon>
    </lineage>
</organism>
<feature type="compositionally biased region" description="Low complexity" evidence="1">
    <location>
        <begin position="13"/>
        <end position="24"/>
    </location>
</feature>
<reference evidence="2" key="1">
    <citation type="journal article" date="2023" name="Plant J.">
        <title>Genome sequences and population genomics provide insights into the demographic history, inbreeding, and mutation load of two 'living fossil' tree species of Dipteronia.</title>
        <authorList>
            <person name="Feng Y."/>
            <person name="Comes H.P."/>
            <person name="Chen J."/>
            <person name="Zhu S."/>
            <person name="Lu R."/>
            <person name="Zhang X."/>
            <person name="Li P."/>
            <person name="Qiu J."/>
            <person name="Olsen K.M."/>
            <person name="Qiu Y."/>
        </authorList>
    </citation>
    <scope>NUCLEOTIDE SEQUENCE</scope>
    <source>
        <strain evidence="2">KIB01</strain>
    </source>
</reference>
<name>A0AAD9TNB1_9ROSI</name>
<dbReference type="AlphaFoldDB" id="A0AAD9TNB1"/>
<feature type="compositionally biased region" description="Basic and acidic residues" evidence="1">
    <location>
        <begin position="69"/>
        <end position="84"/>
    </location>
</feature>
<proteinExistence type="predicted"/>
<feature type="region of interest" description="Disordered" evidence="1">
    <location>
        <begin position="1"/>
        <end position="29"/>
    </location>
</feature>
<evidence type="ECO:0000313" key="2">
    <source>
        <dbReference type="EMBL" id="KAK2639131.1"/>
    </source>
</evidence>
<dbReference type="EMBL" id="JANJYI010000008">
    <property type="protein sequence ID" value="KAK2639131.1"/>
    <property type="molecule type" value="Genomic_DNA"/>
</dbReference>
<keyword evidence="3" id="KW-1185">Reference proteome</keyword>
<dbReference type="Proteomes" id="UP001280121">
    <property type="component" value="Unassembled WGS sequence"/>
</dbReference>
<gene>
    <name evidence="2" type="ORF">Ddye_026926</name>
</gene>
<sequence>MERKSCCGSSLRSYKSSSCASTTSPKKETTTCNYVSTSCVPTPKTENHVKTEVVSKKETGHVGVIQTPKSEEKQDVTVKQEEPVKVNVGK</sequence>
<evidence type="ECO:0000256" key="1">
    <source>
        <dbReference type="SAM" id="MobiDB-lite"/>
    </source>
</evidence>
<comment type="caution">
    <text evidence="2">The sequence shown here is derived from an EMBL/GenBank/DDBJ whole genome shotgun (WGS) entry which is preliminary data.</text>
</comment>
<accession>A0AAD9TNB1</accession>
<protein>
    <submittedName>
        <fullName evidence="2">Uncharacterized protein</fullName>
    </submittedName>
</protein>